<dbReference type="NCBIfam" id="TIGR02396">
    <property type="entry name" value="diverge_rpsU"/>
    <property type="match status" value="1"/>
</dbReference>
<dbReference type="PANTHER" id="PTHR21427">
    <property type="entry name" value="UBIQUINONE BIOSYNTHESIS PROTEIN COQ9, MITOCHONDRIAL"/>
    <property type="match status" value="1"/>
</dbReference>
<dbReference type="PANTHER" id="PTHR21427:SF19">
    <property type="entry name" value="UBIQUINONE BIOSYNTHESIS PROTEIN COQ9, MITOCHONDRIAL"/>
    <property type="match status" value="1"/>
</dbReference>
<sequence>MQIDPSAKRDDLVLAALPHIAFDGWSDVALSEAARDLDYPPREALRLFPGGASDALAHFVALADKMLIDDFALQGPRGGKLDERVFVAVKMRLDRWSAHREAIRRGVALLALPQNLPLAATLGWGTSDALWRAVGDKSHDLTWATKRGSLAALYSATLFFWLDDSSEDSIETWAFLRRRLLDMGKLPRLRHRVETAVRRGLASFQRKSPWNRNRLHRRAAGGL</sequence>
<proteinExistence type="inferred from homology"/>
<dbReference type="RefSeq" id="WP_074769333.1">
    <property type="nucleotide sequence ID" value="NZ_FNWO01000011.1"/>
</dbReference>
<dbReference type="AlphaFoldDB" id="A0A1H6ITZ2"/>
<evidence type="ECO:0000313" key="9">
    <source>
        <dbReference type="Proteomes" id="UP000182983"/>
    </source>
</evidence>
<gene>
    <name evidence="8" type="ORF">SAMN04244559_02648</name>
</gene>
<dbReference type="GO" id="GO:0008289">
    <property type="term" value="F:lipid binding"/>
    <property type="evidence" value="ECO:0007669"/>
    <property type="project" value="UniProtKB-KW"/>
</dbReference>
<dbReference type="OrthoDB" id="7201143at2"/>
<dbReference type="EMBL" id="FNWO01000011">
    <property type="protein sequence ID" value="SEH49824.1"/>
    <property type="molecule type" value="Genomic_DNA"/>
</dbReference>
<evidence type="ECO:0000259" key="7">
    <source>
        <dbReference type="Pfam" id="PF08511"/>
    </source>
</evidence>
<keyword evidence="5" id="KW-0446">Lipid-binding</keyword>
<keyword evidence="3" id="KW-0831">Ubiquinone biosynthesis</keyword>
<dbReference type="Pfam" id="PF08511">
    <property type="entry name" value="COQ9"/>
    <property type="match status" value="1"/>
</dbReference>
<dbReference type="GO" id="GO:0006744">
    <property type="term" value="P:ubiquinone biosynthetic process"/>
    <property type="evidence" value="ECO:0007669"/>
    <property type="project" value="UniProtKB-KW"/>
</dbReference>
<feature type="domain" description="COQ9 C-terminal" evidence="7">
    <location>
        <begin position="117"/>
        <end position="185"/>
    </location>
</feature>
<keyword evidence="8" id="KW-0830">Ubiquinone</keyword>
<keyword evidence="4" id="KW-0809">Transit peptide</keyword>
<name>A0A1H6ITZ2_MAGFU</name>
<dbReference type="Gene3D" id="1.10.357.10">
    <property type="entry name" value="Tetracycline Repressor, domain 2"/>
    <property type="match status" value="1"/>
</dbReference>
<dbReference type="InterPro" id="IPR013718">
    <property type="entry name" value="COQ9_C"/>
</dbReference>
<comment type="pathway">
    <text evidence="1">Cofactor biosynthesis; ubiquinone biosynthesis.</text>
</comment>
<evidence type="ECO:0000256" key="2">
    <source>
        <dbReference type="ARBA" id="ARBA00010766"/>
    </source>
</evidence>
<dbReference type="Proteomes" id="UP000182983">
    <property type="component" value="Unassembled WGS sequence"/>
</dbReference>
<evidence type="ECO:0000256" key="6">
    <source>
        <dbReference type="ARBA" id="ARBA00058104"/>
    </source>
</evidence>
<evidence type="ECO:0000256" key="1">
    <source>
        <dbReference type="ARBA" id="ARBA00004749"/>
    </source>
</evidence>
<evidence type="ECO:0000256" key="3">
    <source>
        <dbReference type="ARBA" id="ARBA00022688"/>
    </source>
</evidence>
<protein>
    <submittedName>
        <fullName evidence="8">Ubiquinone biosynthesis protein COQ9</fullName>
    </submittedName>
</protein>
<evidence type="ECO:0000313" key="8">
    <source>
        <dbReference type="EMBL" id="SEH49824.1"/>
    </source>
</evidence>
<comment type="similarity">
    <text evidence="2">Belongs to the COQ9 family.</text>
</comment>
<dbReference type="InterPro" id="IPR012762">
    <property type="entry name" value="Ubiq_biosynth_COQ9"/>
</dbReference>
<evidence type="ECO:0000256" key="5">
    <source>
        <dbReference type="ARBA" id="ARBA00023121"/>
    </source>
</evidence>
<keyword evidence="9" id="KW-1185">Reference proteome</keyword>
<reference evidence="9" key="1">
    <citation type="submission" date="2016-10" db="EMBL/GenBank/DDBJ databases">
        <authorList>
            <person name="Varghese N."/>
            <person name="Submissions S."/>
        </authorList>
    </citation>
    <scope>NUCLEOTIDE SEQUENCE [LARGE SCALE GENOMIC DNA]</scope>
    <source>
        <strain evidence="9">DSM 13234</strain>
    </source>
</reference>
<organism evidence="8 9">
    <name type="scientific">Magnetospirillum fulvum</name>
    <name type="common">Rhodospirillum fulvum</name>
    <dbReference type="NCBI Taxonomy" id="1082"/>
    <lineage>
        <taxon>Bacteria</taxon>
        <taxon>Pseudomonadati</taxon>
        <taxon>Pseudomonadota</taxon>
        <taxon>Alphaproteobacteria</taxon>
        <taxon>Rhodospirillales</taxon>
        <taxon>Rhodospirillaceae</taxon>
        <taxon>Magnetospirillum</taxon>
    </lineage>
</organism>
<comment type="function">
    <text evidence="6">Membrane-associated protein that warps the membrane surface to access and bind aromatic isoprenes with high specificity, including ubiquinone (CoQ) isoprene intermediates and presents them directly to COQ7, therefore facilitating the COQ7-mediated hydroxylase step. Participates in the biosynthesis of coenzyme Q, also named ubiquinone, an essential lipid-soluble electron transporter for aerobic cellular respiration.</text>
</comment>
<evidence type="ECO:0000256" key="4">
    <source>
        <dbReference type="ARBA" id="ARBA00022946"/>
    </source>
</evidence>
<accession>A0A1H6ITZ2</accession>